<evidence type="ECO:0000313" key="4">
    <source>
        <dbReference type="EMBL" id="MDF0599974.1"/>
    </source>
</evidence>
<feature type="region of interest" description="Disordered" evidence="1">
    <location>
        <begin position="35"/>
        <end position="54"/>
    </location>
</feature>
<feature type="domain" description="Peptidoglycan binding-like" evidence="3">
    <location>
        <begin position="115"/>
        <end position="155"/>
    </location>
</feature>
<proteinExistence type="predicted"/>
<reference evidence="4" key="1">
    <citation type="submission" date="2023-03" db="EMBL/GenBank/DDBJ databases">
        <title>Multiphase analysis and comparison of six strains from genera Psychromarinibacter, Lutimaribacter, and Maritimibacter, including a novel species: Psychromarinibacter sediminicola sp. nov.</title>
        <authorList>
            <person name="Wang Y.-H."/>
            <person name="Ye M.-Q."/>
            <person name="Du Z.-J."/>
        </authorList>
    </citation>
    <scope>NUCLEOTIDE SEQUENCE</scope>
    <source>
        <strain evidence="4">C21-152</strain>
    </source>
</reference>
<evidence type="ECO:0000259" key="3">
    <source>
        <dbReference type="Pfam" id="PF01471"/>
    </source>
</evidence>
<keyword evidence="2" id="KW-0732">Signal</keyword>
<dbReference type="EMBL" id="JARGYC010000007">
    <property type="protein sequence ID" value="MDF0599974.1"/>
    <property type="molecule type" value="Genomic_DNA"/>
</dbReference>
<dbReference type="InterPro" id="IPR036365">
    <property type="entry name" value="PGBD-like_sf"/>
</dbReference>
<dbReference type="Gene3D" id="1.10.101.10">
    <property type="entry name" value="PGBD-like superfamily/PGBD"/>
    <property type="match status" value="1"/>
</dbReference>
<keyword evidence="5" id="KW-1185">Reference proteome</keyword>
<gene>
    <name evidence="4" type="ORF">P1J78_04450</name>
</gene>
<accession>A0AAE3NPA3</accession>
<dbReference type="SUPFAM" id="SSF47090">
    <property type="entry name" value="PGBD-like"/>
    <property type="match status" value="1"/>
</dbReference>
<evidence type="ECO:0000313" key="5">
    <source>
        <dbReference type="Proteomes" id="UP001220964"/>
    </source>
</evidence>
<dbReference type="RefSeq" id="WP_275566117.1">
    <property type="nucleotide sequence ID" value="NZ_JARGYC010000007.1"/>
</dbReference>
<protein>
    <submittedName>
        <fullName evidence="4">Peptidoglycan-binding domain-containing protein</fullName>
    </submittedName>
</protein>
<organism evidence="4 5">
    <name type="scientific">Psychromarinibacter sediminicola</name>
    <dbReference type="NCBI Taxonomy" id="3033385"/>
    <lineage>
        <taxon>Bacteria</taxon>
        <taxon>Pseudomonadati</taxon>
        <taxon>Pseudomonadota</taxon>
        <taxon>Alphaproteobacteria</taxon>
        <taxon>Rhodobacterales</taxon>
        <taxon>Paracoccaceae</taxon>
        <taxon>Psychromarinibacter</taxon>
    </lineage>
</organism>
<dbReference type="Proteomes" id="UP001220964">
    <property type="component" value="Unassembled WGS sequence"/>
</dbReference>
<feature type="signal peptide" evidence="2">
    <location>
        <begin position="1"/>
        <end position="17"/>
    </location>
</feature>
<evidence type="ECO:0000256" key="1">
    <source>
        <dbReference type="SAM" id="MobiDB-lite"/>
    </source>
</evidence>
<comment type="caution">
    <text evidence="4">The sequence shown here is derived from an EMBL/GenBank/DDBJ whole genome shotgun (WGS) entry which is preliminary data.</text>
</comment>
<name>A0AAE3NPA3_9RHOB</name>
<dbReference type="InterPro" id="IPR036366">
    <property type="entry name" value="PGBDSf"/>
</dbReference>
<evidence type="ECO:0000256" key="2">
    <source>
        <dbReference type="SAM" id="SignalP"/>
    </source>
</evidence>
<dbReference type="AlphaFoldDB" id="A0AAE3NPA3"/>
<dbReference type="InterPro" id="IPR002477">
    <property type="entry name" value="Peptidoglycan-bd-like"/>
</dbReference>
<feature type="chain" id="PRO_5042009866" evidence="2">
    <location>
        <begin position="18"/>
        <end position="178"/>
    </location>
</feature>
<dbReference type="PROSITE" id="PS51257">
    <property type="entry name" value="PROKAR_LIPOPROTEIN"/>
    <property type="match status" value="1"/>
</dbReference>
<dbReference type="Pfam" id="PF01471">
    <property type="entry name" value="PG_binding_1"/>
    <property type="match status" value="1"/>
</dbReference>
<sequence>MIRISTGLALGATLAVAGCGEAPLADVTQLHEPEPIRMRGEGPPGADPDGCYGQDATPAVIETVTQQVMLQPPSVSTDGKVLYPAVYKTETRQQIVEERRELWFETLCAAELTPEFVSSLQRALAARGHYRGPIDGEMTARTRAAIRAYQQPQGLDSAILSLAAARQLGLVEVARIHD</sequence>